<dbReference type="NCBIfam" id="TIGR01229">
    <property type="entry name" value="rocF_arginase"/>
    <property type="match status" value="1"/>
</dbReference>
<reference evidence="13 14" key="2">
    <citation type="submission" date="2020-08" db="EMBL/GenBank/DDBJ databases">
        <authorList>
            <person name="Newling K."/>
            <person name="Davey J."/>
            <person name="Forrester S."/>
        </authorList>
    </citation>
    <scope>NUCLEOTIDE SEQUENCE [LARGE SCALE GENOMIC DNA]</scope>
    <source>
        <strain evidence="13">Crithidia deanei Carvalho</strain>
        <strain evidence="14">Crithidia deanei Carvalho (ATCC PRA-265)</strain>
    </source>
</reference>
<evidence type="ECO:0000256" key="5">
    <source>
        <dbReference type="ARBA" id="ARBA00022723"/>
    </source>
</evidence>
<dbReference type="EMBL" id="KC503313">
    <property type="protein sequence ID" value="AGT02479.1"/>
    <property type="molecule type" value="Genomic_DNA"/>
</dbReference>
<dbReference type="PANTHER" id="PTHR43782">
    <property type="entry name" value="ARGINASE"/>
    <property type="match status" value="1"/>
</dbReference>
<comment type="catalytic activity">
    <reaction evidence="8 11">
        <text>L-arginine + H2O = urea + L-ornithine</text>
        <dbReference type="Rhea" id="RHEA:20569"/>
        <dbReference type="ChEBI" id="CHEBI:15377"/>
        <dbReference type="ChEBI" id="CHEBI:16199"/>
        <dbReference type="ChEBI" id="CHEBI:32682"/>
        <dbReference type="ChEBI" id="CHEBI:46911"/>
        <dbReference type="EC" id="3.5.3.1"/>
    </reaction>
</comment>
<dbReference type="PROSITE" id="PS51409">
    <property type="entry name" value="ARGINASE_2"/>
    <property type="match status" value="1"/>
</dbReference>
<dbReference type="GO" id="GO:0006525">
    <property type="term" value="P:arginine metabolic process"/>
    <property type="evidence" value="ECO:0007669"/>
    <property type="project" value="UniProtKB-KW"/>
</dbReference>
<dbReference type="InterPro" id="IPR020855">
    <property type="entry name" value="Ureohydrolase_Mn_BS"/>
</dbReference>
<evidence type="ECO:0000256" key="3">
    <source>
        <dbReference type="ARBA" id="ARBA00018123"/>
    </source>
</evidence>
<evidence type="ECO:0000256" key="8">
    <source>
        <dbReference type="ARBA" id="ARBA00047391"/>
    </source>
</evidence>
<sequence length="332" mass="36223">MTGLAQVDYKFFPNKEVGIVLAPFSGGQAKFGVEDGPKYLLHAGMERDLTTLGWKCSIVESFKADEYDNMRRDRKDVQGKLRFPKLVGCATERVYKSVKSVAEQGRFLLTLGGDHSIAIGTVAGVLSHYPNAGLIWVDAHSDINTMTGTESGHLHGCPVSVLMGLDKENIPDSLKWVPHLLKPHKIAYIGLREVDEDEKRILAELNIAAFSMHHVDRYGINAVVEMAIKAVSPNGDEPIMVSYDVDAIDPVYTPATGTPVRGGLSFREGLFLTERIAETGRLVALDVVECNPHLATGPDQAHNTIQLGCSIARCALGDTLLHRKSLPPKSNL</sequence>
<evidence type="ECO:0000313" key="13">
    <source>
        <dbReference type="EMBL" id="CAD2213420.1"/>
    </source>
</evidence>
<dbReference type="CDD" id="cd09989">
    <property type="entry name" value="Arginase"/>
    <property type="match status" value="1"/>
</dbReference>
<reference evidence="12" key="1">
    <citation type="submission" date="2013-01" db="EMBL/GenBank/DDBJ databases">
        <title>Genomic Cooperation Between Trypanosomatids and Their Bacterial Endosymbionts in the Synthesis of Essential Amino Acids Heavily Influenced by Multiple Lateral Gene Transfer Events.</title>
        <authorList>
            <person name="Alves J.M.P."/>
            <person name="Klein C."/>
            <person name="Maia da Silva F."/>
            <person name="Costa Martins A.G."/>
            <person name="Serrano M.G."/>
            <person name="Buck G.A."/>
            <person name="Vasconcelos A.T.R."/>
            <person name="France-Sagot M."/>
            <person name="Teixeira M.M.G."/>
            <person name="Motta M.C.M."/>
            <person name="Camargo E.P."/>
        </authorList>
    </citation>
    <scope>NUCLEOTIDE SEQUENCE</scope>
</reference>
<dbReference type="GO" id="GO:0004053">
    <property type="term" value="F:arginase activity"/>
    <property type="evidence" value="ECO:0007669"/>
    <property type="project" value="UniProtKB-EC"/>
</dbReference>
<evidence type="ECO:0000256" key="10">
    <source>
        <dbReference type="RuleBase" id="RU003684"/>
    </source>
</evidence>
<dbReference type="Pfam" id="PF00491">
    <property type="entry name" value="Arginase"/>
    <property type="match status" value="1"/>
</dbReference>
<organism evidence="12">
    <name type="scientific">Angomonas deanei</name>
    <dbReference type="NCBI Taxonomy" id="59799"/>
    <lineage>
        <taxon>Eukaryota</taxon>
        <taxon>Discoba</taxon>
        <taxon>Euglenozoa</taxon>
        <taxon>Kinetoplastea</taxon>
        <taxon>Metakinetoplastina</taxon>
        <taxon>Trypanosomatida</taxon>
        <taxon>Trypanosomatidae</taxon>
        <taxon>Strigomonadinae</taxon>
        <taxon>Angomonas</taxon>
    </lineage>
</organism>
<dbReference type="PRINTS" id="PR00116">
    <property type="entry name" value="ARGINASE"/>
</dbReference>
<evidence type="ECO:0000313" key="12">
    <source>
        <dbReference type="EMBL" id="AGT02479.1"/>
    </source>
</evidence>
<dbReference type="EMBL" id="LR877145">
    <property type="protein sequence ID" value="CAD2213420.1"/>
    <property type="molecule type" value="Genomic_DNA"/>
</dbReference>
<dbReference type="GO" id="GO:0005634">
    <property type="term" value="C:nucleus"/>
    <property type="evidence" value="ECO:0007669"/>
    <property type="project" value="TreeGrafter"/>
</dbReference>
<accession>S9X1G6</accession>
<evidence type="ECO:0000256" key="4">
    <source>
        <dbReference type="ARBA" id="ARBA00022503"/>
    </source>
</evidence>
<dbReference type="InterPro" id="IPR023696">
    <property type="entry name" value="Ureohydrolase_dom_sf"/>
</dbReference>
<evidence type="ECO:0000256" key="11">
    <source>
        <dbReference type="RuleBase" id="RU361159"/>
    </source>
</evidence>
<dbReference type="Proteomes" id="UP000515908">
    <property type="component" value="Chromosome 01"/>
</dbReference>
<dbReference type="PANTHER" id="PTHR43782:SF3">
    <property type="entry name" value="ARGINASE"/>
    <property type="match status" value="1"/>
</dbReference>
<keyword evidence="4 11" id="KW-0056">Arginine metabolism</keyword>
<dbReference type="EC" id="3.5.3.1" evidence="2 11"/>
<dbReference type="UniPathway" id="UPA00158">
    <property type="reaction ID" value="UER00270"/>
</dbReference>
<protein>
    <recommendedName>
        <fullName evidence="3 11">Arginase</fullName>
        <ecNumber evidence="2 11">3.5.3.1</ecNumber>
    </recommendedName>
</protein>
<evidence type="ECO:0000256" key="7">
    <source>
        <dbReference type="ARBA" id="ARBA00023211"/>
    </source>
</evidence>
<dbReference type="Gene3D" id="3.40.800.10">
    <property type="entry name" value="Ureohydrolase domain"/>
    <property type="match status" value="1"/>
</dbReference>
<dbReference type="AlphaFoldDB" id="S9X1G6"/>
<proteinExistence type="inferred from homology"/>
<dbReference type="OrthoDB" id="9992747at2759"/>
<gene>
    <name evidence="13" type="ORF">ADEAN_000086100</name>
</gene>
<evidence type="ECO:0000256" key="6">
    <source>
        <dbReference type="ARBA" id="ARBA00022801"/>
    </source>
</evidence>
<name>S9X1G6_9TRYP</name>
<dbReference type="GO" id="GO:0000050">
    <property type="term" value="P:urea cycle"/>
    <property type="evidence" value="ECO:0007669"/>
    <property type="project" value="UniProtKB-UniPathway"/>
</dbReference>
<dbReference type="SUPFAM" id="SSF52768">
    <property type="entry name" value="Arginase/deacetylase"/>
    <property type="match status" value="1"/>
</dbReference>
<evidence type="ECO:0000256" key="2">
    <source>
        <dbReference type="ARBA" id="ARBA00012168"/>
    </source>
</evidence>
<keyword evidence="7 11" id="KW-0464">Manganese</keyword>
<keyword evidence="5 11" id="KW-0479">Metal-binding</keyword>
<dbReference type="FunFam" id="3.40.800.10:FF:000012">
    <property type="entry name" value="Arginase"/>
    <property type="match status" value="1"/>
</dbReference>
<keyword evidence="14" id="KW-1185">Reference proteome</keyword>
<dbReference type="InterPro" id="IPR006035">
    <property type="entry name" value="Ureohydrolase"/>
</dbReference>
<evidence type="ECO:0000256" key="9">
    <source>
        <dbReference type="PROSITE-ProRule" id="PRU00742"/>
    </source>
</evidence>
<dbReference type="PROSITE" id="PS01053">
    <property type="entry name" value="ARGINASE_1"/>
    <property type="match status" value="1"/>
</dbReference>
<evidence type="ECO:0000313" key="14">
    <source>
        <dbReference type="Proteomes" id="UP000515908"/>
    </source>
</evidence>
<evidence type="ECO:0000256" key="1">
    <source>
        <dbReference type="ARBA" id="ARBA00005098"/>
    </source>
</evidence>
<comment type="pathway">
    <text evidence="1">Nitrogen metabolism; urea cycle; L-ornithine and urea from L-arginine: step 1/1.</text>
</comment>
<comment type="cofactor">
    <cofactor evidence="11">
        <name>Mn(2+)</name>
        <dbReference type="ChEBI" id="CHEBI:29035"/>
    </cofactor>
    <text evidence="11">Binds 2 manganese ions per subunit.</text>
</comment>
<keyword evidence="6 10" id="KW-0378">Hydrolase</keyword>
<dbReference type="GO" id="GO:0005829">
    <property type="term" value="C:cytosol"/>
    <property type="evidence" value="ECO:0007669"/>
    <property type="project" value="TreeGrafter"/>
</dbReference>
<dbReference type="InterPro" id="IPR014033">
    <property type="entry name" value="Arginase"/>
</dbReference>
<dbReference type="GO" id="GO:0030145">
    <property type="term" value="F:manganese ion binding"/>
    <property type="evidence" value="ECO:0007669"/>
    <property type="project" value="TreeGrafter"/>
</dbReference>
<comment type="similarity">
    <text evidence="9 10">Belongs to the arginase family.</text>
</comment>
<dbReference type="VEuPathDB" id="TriTrypDB:ADEAN_000086100"/>